<dbReference type="eggNOG" id="ENOG502TI67">
    <property type="taxonomic scope" value="Eukaryota"/>
</dbReference>
<dbReference type="RefSeq" id="XP_003112980.2">
    <property type="nucleotide sequence ID" value="XM_003112932.2"/>
</dbReference>
<dbReference type="STRING" id="31234.E3LS84"/>
<dbReference type="Proteomes" id="UP000008281">
    <property type="component" value="Unassembled WGS sequence"/>
</dbReference>
<protein>
    <recommendedName>
        <fullName evidence="3">FLYWCH-type domain-containing protein</fullName>
    </recommendedName>
</protein>
<sequence>MSKRRARPLFEQDGFLFRLVKTLADGTDLLYCDKRQTIGCTASARRINGQIIPRSEHIGHEADNEVASAKIARHTIKEIAASTTCTPKELLNEVQASLPLHLAGSRDSLTKMIYRARAPRPEPRVSTSAMETDTDADTFYNTYQNSPSNTSIQEALMNLVKEEMEEVPEIEHKEEKEVSALQNQMVTVPVDNYFERLQSIVREAIKESNEEMIAEIKTVVGTVTKSAGPSESSQEITKNLNDDIKTFLTSLTNLASHLESGDLKQRTETVLNKFANNKLEVSLEDILDATLNSLEK</sequence>
<name>E3LS84_CAERE</name>
<dbReference type="GeneID" id="9814541"/>
<evidence type="ECO:0008006" key="3">
    <source>
        <dbReference type="Google" id="ProtNLM"/>
    </source>
</evidence>
<gene>
    <name evidence="1" type="ORF">CRE_25554</name>
</gene>
<dbReference type="OrthoDB" id="5824118at2759"/>
<dbReference type="KEGG" id="crq:GCK72_009504"/>
<dbReference type="CTD" id="9814541"/>
<dbReference type="HOGENOM" id="CLU_087714_0_0_1"/>
<dbReference type="OMA" id="YCDKRQT"/>
<evidence type="ECO:0000313" key="2">
    <source>
        <dbReference type="Proteomes" id="UP000008281"/>
    </source>
</evidence>
<keyword evidence="2" id="KW-1185">Reference proteome</keyword>
<accession>E3LS84</accession>
<proteinExistence type="predicted"/>
<dbReference type="EMBL" id="DS268414">
    <property type="protein sequence ID" value="EFP09234.1"/>
    <property type="molecule type" value="Genomic_DNA"/>
</dbReference>
<reference evidence="1" key="1">
    <citation type="submission" date="2007-07" db="EMBL/GenBank/DDBJ databases">
        <title>PCAP assembly of the Caenorhabditis remanei genome.</title>
        <authorList>
            <consortium name="The Caenorhabditis remanei Sequencing Consortium"/>
            <person name="Wilson R.K."/>
        </authorList>
    </citation>
    <scope>NUCLEOTIDE SEQUENCE [LARGE SCALE GENOMIC DNA]</scope>
    <source>
        <strain evidence="1">PB4641</strain>
    </source>
</reference>
<organism evidence="2">
    <name type="scientific">Caenorhabditis remanei</name>
    <name type="common">Caenorhabditis vulgaris</name>
    <dbReference type="NCBI Taxonomy" id="31234"/>
    <lineage>
        <taxon>Eukaryota</taxon>
        <taxon>Metazoa</taxon>
        <taxon>Ecdysozoa</taxon>
        <taxon>Nematoda</taxon>
        <taxon>Chromadorea</taxon>
        <taxon>Rhabditida</taxon>
        <taxon>Rhabditina</taxon>
        <taxon>Rhabditomorpha</taxon>
        <taxon>Rhabditoidea</taxon>
        <taxon>Rhabditidae</taxon>
        <taxon>Peloderinae</taxon>
        <taxon>Caenorhabditis</taxon>
    </lineage>
</organism>
<evidence type="ECO:0000313" key="1">
    <source>
        <dbReference type="EMBL" id="EFP09234.1"/>
    </source>
</evidence>
<dbReference type="InParanoid" id="E3LS84"/>
<dbReference type="AlphaFoldDB" id="E3LS84"/>